<dbReference type="EMBL" id="LN891054">
    <property type="protein sequence ID" value="CUS10161.1"/>
    <property type="molecule type" value="Genomic_DNA"/>
</dbReference>
<name>A0A292PTN9_9PEZI</name>
<evidence type="ECO:0000313" key="2">
    <source>
        <dbReference type="EMBL" id="CUS10161.1"/>
    </source>
</evidence>
<evidence type="ECO:0000256" key="1">
    <source>
        <dbReference type="SAM" id="MobiDB-lite"/>
    </source>
</evidence>
<reference evidence="2" key="1">
    <citation type="submission" date="2015-10" db="EMBL/GenBank/DDBJ databases">
        <authorList>
            <person name="Regsiter A."/>
            <person name="william w."/>
        </authorList>
    </citation>
    <scope>NUCLEOTIDE SEQUENCE</scope>
    <source>
        <strain evidence="2">Montdore</strain>
    </source>
</reference>
<sequence>MPSLSSEDVQGGPREYVRLCEKSQAEEGEGNKVSLGESPIELESHGFARTCEHPSASRRGTSRRCSDREAGDGLLGNGADIDMGKQSSLEPRQDGDYSSHDTLACLPSTLAARESTASGHGDADTLVLQFRVRIKHGAEAECEVKSWRYNGARSGSGSIGELSDACAVSITSYEGPMSDGDDDDVEEDIVIRVSRHRRGLHDSGGHSEGLDRGNGQVTVEYFVHPSRGGEGYAGPIGDLPTTVSRARSVSPGEKQVLHRDREAGLYQRKCVFCMAGLEDSGCVILSESDRAIAN</sequence>
<organism evidence="2 3">
    <name type="scientific">Tuber aestivum</name>
    <name type="common">summer truffle</name>
    <dbReference type="NCBI Taxonomy" id="59557"/>
    <lineage>
        <taxon>Eukaryota</taxon>
        <taxon>Fungi</taxon>
        <taxon>Dikarya</taxon>
        <taxon>Ascomycota</taxon>
        <taxon>Pezizomycotina</taxon>
        <taxon>Pezizomycetes</taxon>
        <taxon>Pezizales</taxon>
        <taxon>Tuberaceae</taxon>
        <taxon>Tuber</taxon>
    </lineage>
</organism>
<protein>
    <submittedName>
        <fullName evidence="2">Uncharacterized protein</fullName>
    </submittedName>
</protein>
<feature type="region of interest" description="Disordered" evidence="1">
    <location>
        <begin position="196"/>
        <end position="215"/>
    </location>
</feature>
<keyword evidence="3" id="KW-1185">Reference proteome</keyword>
<proteinExistence type="predicted"/>
<feature type="compositionally biased region" description="Basic and acidic residues" evidence="1">
    <location>
        <begin position="42"/>
        <end position="52"/>
    </location>
</feature>
<dbReference type="Proteomes" id="UP001412239">
    <property type="component" value="Unassembled WGS sequence"/>
</dbReference>
<feature type="compositionally biased region" description="Basic and acidic residues" evidence="1">
    <location>
        <begin position="200"/>
        <end position="211"/>
    </location>
</feature>
<feature type="region of interest" description="Disordered" evidence="1">
    <location>
        <begin position="1"/>
        <end position="101"/>
    </location>
</feature>
<gene>
    <name evidence="2" type="ORF">GSTUAT00005708001</name>
</gene>
<evidence type="ECO:0000313" key="3">
    <source>
        <dbReference type="Proteomes" id="UP001412239"/>
    </source>
</evidence>
<dbReference type="AlphaFoldDB" id="A0A292PTN9"/>
<feature type="compositionally biased region" description="Basic and acidic residues" evidence="1">
    <location>
        <begin position="15"/>
        <end position="25"/>
    </location>
</feature>
<accession>A0A292PTN9</accession>